<name>A0A8S5SYG4_9CAUD</name>
<organism evidence="2">
    <name type="scientific">Siphoviridae sp. ctAkS7</name>
    <dbReference type="NCBI Taxonomy" id="2827798"/>
    <lineage>
        <taxon>Viruses</taxon>
        <taxon>Duplodnaviria</taxon>
        <taxon>Heunggongvirae</taxon>
        <taxon>Uroviricota</taxon>
        <taxon>Caudoviricetes</taxon>
    </lineage>
</organism>
<sequence length="253" mass="30298">MRKILYLAKNKLLLAFTILVLILVAVNFRNILWGYYKLIDYKVCQPTEEFYNPQEVTYDNTQFEGYFNLLNNPEAGSRRYCWSYREEKNNLEILKEPVTSKLIVGTNRHKDPELIKLAKQAGIKQDLTYEPVSMYYVDSYDDSVWTQGEYSAFKKAITIKKDAVYPFTTISHEYLHHVWYRDNLESDKRLVDELTGFYRRSRELQDRMSSYQEKEPTEFFSYGCTEWSDRYLTPYIVSQCNKYITRSVLRMTY</sequence>
<evidence type="ECO:0000256" key="1">
    <source>
        <dbReference type="SAM" id="Phobius"/>
    </source>
</evidence>
<accession>A0A8S5SYG4</accession>
<keyword evidence="1" id="KW-0812">Transmembrane</keyword>
<keyword evidence="1" id="KW-1133">Transmembrane helix</keyword>
<feature type="transmembrane region" description="Helical" evidence="1">
    <location>
        <begin position="12"/>
        <end position="36"/>
    </location>
</feature>
<protein>
    <submittedName>
        <fullName evidence="2">Uncharacterized protein</fullName>
    </submittedName>
</protein>
<keyword evidence="1" id="KW-0472">Membrane</keyword>
<dbReference type="EMBL" id="BK032698">
    <property type="protein sequence ID" value="DAF55727.1"/>
    <property type="molecule type" value="Genomic_DNA"/>
</dbReference>
<proteinExistence type="predicted"/>
<evidence type="ECO:0000313" key="2">
    <source>
        <dbReference type="EMBL" id="DAF55727.1"/>
    </source>
</evidence>
<reference evidence="2" key="1">
    <citation type="journal article" date="2021" name="Proc. Natl. Acad. Sci. U.S.A.">
        <title>A Catalog of Tens of Thousands of Viruses from Human Metagenomes Reveals Hidden Associations with Chronic Diseases.</title>
        <authorList>
            <person name="Tisza M.J."/>
            <person name="Buck C.B."/>
        </authorList>
    </citation>
    <scope>NUCLEOTIDE SEQUENCE</scope>
    <source>
        <strain evidence="2">CtAkS7</strain>
    </source>
</reference>